<feature type="region of interest" description="Disordered" evidence="6">
    <location>
        <begin position="153"/>
        <end position="176"/>
    </location>
</feature>
<dbReference type="PANTHER" id="PTHR33317:SF4">
    <property type="entry name" value="POLYNUCLEOTIDYL TRANSFERASE, RIBONUCLEASE H-LIKE SUPERFAMILY PROTEIN"/>
    <property type="match status" value="1"/>
</dbReference>
<dbReference type="AlphaFoldDB" id="A0A5C5X727"/>
<dbReference type="SUPFAM" id="SSF53098">
    <property type="entry name" value="Ribonuclease H-like"/>
    <property type="match status" value="1"/>
</dbReference>
<dbReference type="NCBIfam" id="TIGR00250">
    <property type="entry name" value="RNAse_H_YqgF"/>
    <property type="match status" value="1"/>
</dbReference>
<dbReference type="SMART" id="SM00732">
    <property type="entry name" value="YqgFc"/>
    <property type="match status" value="1"/>
</dbReference>
<dbReference type="EMBL" id="SIHI01000001">
    <property type="protein sequence ID" value="TWT58704.1"/>
    <property type="molecule type" value="Genomic_DNA"/>
</dbReference>
<evidence type="ECO:0000256" key="3">
    <source>
        <dbReference type="ARBA" id="ARBA00022722"/>
    </source>
</evidence>
<keyword evidence="3 5" id="KW-0540">Nuclease</keyword>
<evidence type="ECO:0000256" key="1">
    <source>
        <dbReference type="ARBA" id="ARBA00022490"/>
    </source>
</evidence>
<sequence length="176" mass="19797">MTESSEDFPQTGRLLGVDYGTKRVGIAVSTPDQKIASPLEILTRQNENYDAKYFKEVISEYRISALVVGLPIHVNGTEGQKAREAREYGGWLSQLTNLPVKYWDERYTSVAAEDCMIGIDFTRKQRKRRMDMVAAQIMLQAYLDHQETLRRDAAAVEAEAQDNASESANESLDSAD</sequence>
<evidence type="ECO:0000313" key="8">
    <source>
        <dbReference type="EMBL" id="TWT58704.1"/>
    </source>
</evidence>
<dbReference type="InterPro" id="IPR012337">
    <property type="entry name" value="RNaseH-like_sf"/>
</dbReference>
<comment type="function">
    <text evidence="5">Could be a nuclease involved in processing of the 5'-end of pre-16S rRNA.</text>
</comment>
<dbReference type="Gene3D" id="3.30.420.140">
    <property type="entry name" value="YqgF/RNase H-like domain"/>
    <property type="match status" value="1"/>
</dbReference>
<dbReference type="PANTHER" id="PTHR33317">
    <property type="entry name" value="POLYNUCLEOTIDYL TRANSFERASE, RIBONUCLEASE H-LIKE SUPERFAMILY PROTEIN"/>
    <property type="match status" value="1"/>
</dbReference>
<protein>
    <recommendedName>
        <fullName evidence="5">Putative pre-16S rRNA nuclease</fullName>
        <ecNumber evidence="5">3.1.-.-</ecNumber>
    </recommendedName>
</protein>
<comment type="caution">
    <text evidence="8">The sequence shown here is derived from an EMBL/GenBank/DDBJ whole genome shotgun (WGS) entry which is preliminary data.</text>
</comment>
<evidence type="ECO:0000259" key="7">
    <source>
        <dbReference type="SMART" id="SM00732"/>
    </source>
</evidence>
<dbReference type="InterPro" id="IPR006641">
    <property type="entry name" value="YqgF/RNaseH-like_dom"/>
</dbReference>
<feature type="compositionally biased region" description="Polar residues" evidence="6">
    <location>
        <begin position="162"/>
        <end position="176"/>
    </location>
</feature>
<dbReference type="GO" id="GO:0016788">
    <property type="term" value="F:hydrolase activity, acting on ester bonds"/>
    <property type="evidence" value="ECO:0007669"/>
    <property type="project" value="UniProtKB-UniRule"/>
</dbReference>
<keyword evidence="9" id="KW-1185">Reference proteome</keyword>
<evidence type="ECO:0000256" key="5">
    <source>
        <dbReference type="HAMAP-Rule" id="MF_00651"/>
    </source>
</evidence>
<evidence type="ECO:0000256" key="4">
    <source>
        <dbReference type="ARBA" id="ARBA00022801"/>
    </source>
</evidence>
<proteinExistence type="inferred from homology"/>
<dbReference type="GO" id="GO:0000967">
    <property type="term" value="P:rRNA 5'-end processing"/>
    <property type="evidence" value="ECO:0007669"/>
    <property type="project" value="UniProtKB-UniRule"/>
</dbReference>
<dbReference type="InterPro" id="IPR037027">
    <property type="entry name" value="YqgF/RNaseH-like_dom_sf"/>
</dbReference>
<keyword evidence="1 5" id="KW-0963">Cytoplasm</keyword>
<dbReference type="OrthoDB" id="9790539at2"/>
<name>A0A5C5X727_9PLAN</name>
<dbReference type="InterPro" id="IPR005227">
    <property type="entry name" value="YqgF"/>
</dbReference>
<comment type="similarity">
    <text evidence="5">Belongs to the YqgF HJR family.</text>
</comment>
<keyword evidence="4 5" id="KW-0378">Hydrolase</keyword>
<reference evidence="8 9" key="1">
    <citation type="submission" date="2019-02" db="EMBL/GenBank/DDBJ databases">
        <title>Deep-cultivation of Planctomycetes and their phenomic and genomic characterization uncovers novel biology.</title>
        <authorList>
            <person name="Wiegand S."/>
            <person name="Jogler M."/>
            <person name="Boedeker C."/>
            <person name="Pinto D."/>
            <person name="Vollmers J."/>
            <person name="Rivas-Marin E."/>
            <person name="Kohn T."/>
            <person name="Peeters S.H."/>
            <person name="Heuer A."/>
            <person name="Rast P."/>
            <person name="Oberbeckmann S."/>
            <person name="Bunk B."/>
            <person name="Jeske O."/>
            <person name="Meyerdierks A."/>
            <person name="Storesund J.E."/>
            <person name="Kallscheuer N."/>
            <person name="Luecker S."/>
            <person name="Lage O.M."/>
            <person name="Pohl T."/>
            <person name="Merkel B.J."/>
            <person name="Hornburger P."/>
            <person name="Mueller R.-W."/>
            <person name="Bruemmer F."/>
            <person name="Labrenz M."/>
            <person name="Spormann A.M."/>
            <person name="Op Den Camp H."/>
            <person name="Overmann J."/>
            <person name="Amann R."/>
            <person name="Jetten M.S.M."/>
            <person name="Mascher T."/>
            <person name="Medema M.H."/>
            <person name="Devos D.P."/>
            <person name="Kaster A.-K."/>
            <person name="Ovreas L."/>
            <person name="Rohde M."/>
            <person name="Galperin M.Y."/>
            <person name="Jogler C."/>
        </authorList>
    </citation>
    <scope>NUCLEOTIDE SEQUENCE [LARGE SCALE GENOMIC DNA]</scope>
    <source>
        <strain evidence="8 9">KOR42</strain>
    </source>
</reference>
<dbReference type="Proteomes" id="UP000317243">
    <property type="component" value="Unassembled WGS sequence"/>
</dbReference>
<dbReference type="Pfam" id="PF03652">
    <property type="entry name" value="RuvX"/>
    <property type="match status" value="1"/>
</dbReference>
<dbReference type="HAMAP" id="MF_00651">
    <property type="entry name" value="Nuclease_YqgF"/>
    <property type="match status" value="1"/>
</dbReference>
<organism evidence="8 9">
    <name type="scientific">Thalassoglobus neptunius</name>
    <dbReference type="NCBI Taxonomy" id="1938619"/>
    <lineage>
        <taxon>Bacteria</taxon>
        <taxon>Pseudomonadati</taxon>
        <taxon>Planctomycetota</taxon>
        <taxon>Planctomycetia</taxon>
        <taxon>Planctomycetales</taxon>
        <taxon>Planctomycetaceae</taxon>
        <taxon>Thalassoglobus</taxon>
    </lineage>
</organism>
<dbReference type="CDD" id="cd16964">
    <property type="entry name" value="YqgF"/>
    <property type="match status" value="1"/>
</dbReference>
<dbReference type="RefSeq" id="WP_146509277.1">
    <property type="nucleotide sequence ID" value="NZ_SIHI01000001.1"/>
</dbReference>
<evidence type="ECO:0000256" key="2">
    <source>
        <dbReference type="ARBA" id="ARBA00022517"/>
    </source>
</evidence>
<gene>
    <name evidence="8" type="primary">yrrK</name>
    <name evidence="8" type="ORF">KOR42_20900</name>
</gene>
<dbReference type="EC" id="3.1.-.-" evidence="5"/>
<evidence type="ECO:0000313" key="9">
    <source>
        <dbReference type="Proteomes" id="UP000317243"/>
    </source>
</evidence>
<keyword evidence="2 5" id="KW-0690">Ribosome biogenesis</keyword>
<accession>A0A5C5X727</accession>
<feature type="domain" description="YqgF/RNase H-like" evidence="7">
    <location>
        <begin position="12"/>
        <end position="112"/>
    </location>
</feature>
<evidence type="ECO:0000256" key="6">
    <source>
        <dbReference type="SAM" id="MobiDB-lite"/>
    </source>
</evidence>
<dbReference type="GO" id="GO:0004518">
    <property type="term" value="F:nuclease activity"/>
    <property type="evidence" value="ECO:0007669"/>
    <property type="project" value="UniProtKB-KW"/>
</dbReference>
<dbReference type="GO" id="GO:0005829">
    <property type="term" value="C:cytosol"/>
    <property type="evidence" value="ECO:0007669"/>
    <property type="project" value="TreeGrafter"/>
</dbReference>
<comment type="subcellular location">
    <subcellularLocation>
        <location evidence="5">Cytoplasm</location>
    </subcellularLocation>
</comment>